<dbReference type="InterPro" id="IPR003675">
    <property type="entry name" value="Rce1/LyrA-like_dom"/>
</dbReference>
<keyword evidence="1" id="KW-0812">Transmembrane</keyword>
<dbReference type="PANTHER" id="PTHR36435:SF6">
    <property type="entry name" value="ABORTIVE INFECTION PROTEIN"/>
    <property type="match status" value="1"/>
</dbReference>
<dbReference type="GO" id="GO:0004175">
    <property type="term" value="F:endopeptidase activity"/>
    <property type="evidence" value="ECO:0007669"/>
    <property type="project" value="UniProtKB-ARBA"/>
</dbReference>
<feature type="transmembrane region" description="Helical" evidence="1">
    <location>
        <begin position="118"/>
        <end position="141"/>
    </location>
</feature>
<keyword evidence="1" id="KW-0472">Membrane</keyword>
<feature type="transmembrane region" description="Helical" evidence="1">
    <location>
        <begin position="7"/>
        <end position="28"/>
    </location>
</feature>
<gene>
    <name evidence="3" type="ORF">OWO01_13305</name>
</gene>
<evidence type="ECO:0000313" key="4">
    <source>
        <dbReference type="Proteomes" id="UP001084197"/>
    </source>
</evidence>
<feature type="transmembrane region" description="Helical" evidence="1">
    <location>
        <begin position="153"/>
        <end position="170"/>
    </location>
</feature>
<proteinExistence type="predicted"/>
<dbReference type="InterPro" id="IPR052710">
    <property type="entry name" value="CAAX_protease"/>
</dbReference>
<feature type="domain" description="CAAX prenyl protease 2/Lysostaphin resistance protein A-like" evidence="2">
    <location>
        <begin position="122"/>
        <end position="208"/>
    </location>
</feature>
<evidence type="ECO:0000259" key="2">
    <source>
        <dbReference type="Pfam" id="PF02517"/>
    </source>
</evidence>
<evidence type="ECO:0000313" key="3">
    <source>
        <dbReference type="EMBL" id="MCZ0704185.1"/>
    </source>
</evidence>
<dbReference type="RefSeq" id="WP_268780952.1">
    <property type="nucleotide sequence ID" value="NZ_JAPRAT010000029.1"/>
</dbReference>
<sequence>MLKRYFFIILTYTIAQLSAYPIAVYISASGMEGEQALHTLIYWQIFSFIVALVVTALLLKPEKEMPRHPEAASKLMIVIWSLLGIFLAMFGQIIANVIQQLLFQVEPQSENTMQIMEIARTLPVFIIVVTVIGPILEEVIFRKIIFGELYKRTNFVIAGVISGVLFAVIHMDFTHLLVYFVMSFVFAFVYVQSKRIIVPILAHVGMNTLVVLIQLSIDPAELEQIMEQYGFIQLLSIGG</sequence>
<feature type="transmembrane region" description="Helical" evidence="1">
    <location>
        <begin position="71"/>
        <end position="98"/>
    </location>
</feature>
<feature type="transmembrane region" description="Helical" evidence="1">
    <location>
        <begin position="40"/>
        <end position="59"/>
    </location>
</feature>
<dbReference type="AlphaFoldDB" id="A0A9J6RG99"/>
<protein>
    <submittedName>
        <fullName evidence="3">Type II CAAX endopeptidase family protein</fullName>
    </submittedName>
</protein>
<comment type="caution">
    <text evidence="3">The sequence shown here is derived from an EMBL/GenBank/DDBJ whole genome shotgun (WGS) entry which is preliminary data.</text>
</comment>
<reference evidence="3" key="1">
    <citation type="submission" date="2022-11" db="EMBL/GenBank/DDBJ databases">
        <title>WGS of Natronobacillus azotifigens 24KS-1, an anaerobic diazotrophic haloalkaliphile from soda-rich habitats.</title>
        <authorList>
            <person name="Sorokin D.Y."/>
            <person name="Merkel A.Y."/>
        </authorList>
    </citation>
    <scope>NUCLEOTIDE SEQUENCE</scope>
    <source>
        <strain evidence="3">24KS-1</strain>
    </source>
</reference>
<dbReference type="Proteomes" id="UP001084197">
    <property type="component" value="Unassembled WGS sequence"/>
</dbReference>
<feature type="transmembrane region" description="Helical" evidence="1">
    <location>
        <begin position="176"/>
        <end position="193"/>
    </location>
</feature>
<keyword evidence="4" id="KW-1185">Reference proteome</keyword>
<dbReference type="PANTHER" id="PTHR36435">
    <property type="entry name" value="SLR1288 PROTEIN"/>
    <property type="match status" value="1"/>
</dbReference>
<evidence type="ECO:0000256" key="1">
    <source>
        <dbReference type="SAM" id="Phobius"/>
    </source>
</evidence>
<dbReference type="Pfam" id="PF02517">
    <property type="entry name" value="Rce1-like"/>
    <property type="match status" value="1"/>
</dbReference>
<accession>A0A9J6RG99</accession>
<dbReference type="EMBL" id="JAPRAT010000029">
    <property type="protein sequence ID" value="MCZ0704185.1"/>
    <property type="molecule type" value="Genomic_DNA"/>
</dbReference>
<keyword evidence="1" id="KW-1133">Transmembrane helix</keyword>
<organism evidence="3 4">
    <name type="scientific">Natronobacillus azotifigens</name>
    <dbReference type="NCBI Taxonomy" id="472978"/>
    <lineage>
        <taxon>Bacteria</taxon>
        <taxon>Bacillati</taxon>
        <taxon>Bacillota</taxon>
        <taxon>Bacilli</taxon>
        <taxon>Bacillales</taxon>
        <taxon>Bacillaceae</taxon>
        <taxon>Natronobacillus</taxon>
    </lineage>
</organism>
<feature type="transmembrane region" description="Helical" evidence="1">
    <location>
        <begin position="200"/>
        <end position="217"/>
    </location>
</feature>
<dbReference type="GO" id="GO:0080120">
    <property type="term" value="P:CAAX-box protein maturation"/>
    <property type="evidence" value="ECO:0007669"/>
    <property type="project" value="UniProtKB-ARBA"/>
</dbReference>
<name>A0A9J6RG99_9BACI</name>